<evidence type="ECO:0000259" key="2">
    <source>
        <dbReference type="PROSITE" id="PS50125"/>
    </source>
</evidence>
<dbReference type="InterPro" id="IPR029787">
    <property type="entry name" value="Nucleotide_cyclase"/>
</dbReference>
<reference evidence="3 4" key="1">
    <citation type="submission" date="2020-02" db="EMBL/GenBank/DDBJ databases">
        <title>Whole-genome analyses of novel actinobacteria.</title>
        <authorList>
            <person name="Sahin N."/>
            <person name="Tatar D."/>
        </authorList>
    </citation>
    <scope>NUCLEOTIDE SEQUENCE [LARGE SCALE GENOMIC DNA]</scope>
    <source>
        <strain evidence="3 4">SB3404</strain>
    </source>
</reference>
<protein>
    <submittedName>
        <fullName evidence="3">Adenylate/guanylate cyclase domain-containing protein</fullName>
    </submittedName>
</protein>
<accession>A0A6G4X7A5</accession>
<dbReference type="PANTHER" id="PTHR43081:SF1">
    <property type="entry name" value="ADENYLATE CYCLASE, TERMINAL-DIFFERENTIATION SPECIFIC"/>
    <property type="match status" value="1"/>
</dbReference>
<dbReference type="InterPro" id="IPR050697">
    <property type="entry name" value="Adenylyl/Guanylyl_Cyclase_3/4"/>
</dbReference>
<comment type="caution">
    <text evidence="3">The sequence shown here is derived from an EMBL/GenBank/DDBJ whole genome shotgun (WGS) entry which is preliminary data.</text>
</comment>
<comment type="similarity">
    <text evidence="1">Belongs to the adenylyl cyclase class-3 family.</text>
</comment>
<dbReference type="AlphaFoldDB" id="A0A6G4X7A5"/>
<dbReference type="InterPro" id="IPR001054">
    <property type="entry name" value="A/G_cyclase"/>
</dbReference>
<keyword evidence="4" id="KW-1185">Reference proteome</keyword>
<dbReference type="SUPFAM" id="SSF55073">
    <property type="entry name" value="Nucleotide cyclase"/>
    <property type="match status" value="1"/>
</dbReference>
<feature type="domain" description="Guanylate cyclase" evidence="2">
    <location>
        <begin position="173"/>
        <end position="284"/>
    </location>
</feature>
<evidence type="ECO:0000313" key="3">
    <source>
        <dbReference type="EMBL" id="NGO72551.1"/>
    </source>
</evidence>
<dbReference type="Gene3D" id="3.30.70.1230">
    <property type="entry name" value="Nucleotide cyclase"/>
    <property type="match status" value="1"/>
</dbReference>
<dbReference type="EMBL" id="JAAKZZ010000486">
    <property type="protein sequence ID" value="NGO72551.1"/>
    <property type="molecule type" value="Genomic_DNA"/>
</dbReference>
<name>A0A6G4X7A5_9ACTN</name>
<dbReference type="PANTHER" id="PTHR43081">
    <property type="entry name" value="ADENYLATE CYCLASE, TERMINAL-DIFFERENTIATION SPECIFIC-RELATED"/>
    <property type="match status" value="1"/>
</dbReference>
<sequence length="332" mass="35591">MPRRTDGNETGDGDARERIENVLLGGGRAYTRAAIVEKSGIPAERTNQIWRALGFPLAGEEEAVFTEGDLQALRAGEFFVESGVISAESETLMARALGHHLSRLAEWQVDTLWDWLSRQPGLDPAGEDFTELVEQLLPHFERLQNHVWRRHLAACAGRALAAGEEEPAARVQAVGFSDIVGYTRLSRGLDGTGLSRVLDRFEGTAGDTVADHGGRIVKTIGDEVLFTAESAADAAEIALTLAGAARGDAAAPGLRLRTGLAFGPVLSRFGDVYGPVVNTAARLTSLARAGTVLADQRLAGCLAGDPAYATRTLRAVSVRGYSRLRPVLLRRR</sequence>
<gene>
    <name evidence="3" type="ORF">G5C65_30190</name>
</gene>
<dbReference type="PROSITE" id="PS50125">
    <property type="entry name" value="GUANYLATE_CYCLASE_2"/>
    <property type="match status" value="1"/>
</dbReference>
<dbReference type="SMART" id="SM00044">
    <property type="entry name" value="CYCc"/>
    <property type="match status" value="1"/>
</dbReference>
<organism evidence="3 4">
    <name type="scientific">Streptomyces boncukensis</name>
    <dbReference type="NCBI Taxonomy" id="2711219"/>
    <lineage>
        <taxon>Bacteria</taxon>
        <taxon>Bacillati</taxon>
        <taxon>Actinomycetota</taxon>
        <taxon>Actinomycetes</taxon>
        <taxon>Kitasatosporales</taxon>
        <taxon>Streptomycetaceae</taxon>
        <taxon>Streptomyces</taxon>
    </lineage>
</organism>
<evidence type="ECO:0000256" key="1">
    <source>
        <dbReference type="ARBA" id="ARBA00005381"/>
    </source>
</evidence>
<dbReference type="Pfam" id="PF00211">
    <property type="entry name" value="Guanylate_cyc"/>
    <property type="match status" value="1"/>
</dbReference>
<dbReference type="GO" id="GO:0035556">
    <property type="term" value="P:intracellular signal transduction"/>
    <property type="evidence" value="ECO:0007669"/>
    <property type="project" value="InterPro"/>
</dbReference>
<evidence type="ECO:0000313" key="4">
    <source>
        <dbReference type="Proteomes" id="UP000477722"/>
    </source>
</evidence>
<dbReference type="GO" id="GO:0009190">
    <property type="term" value="P:cyclic nucleotide biosynthetic process"/>
    <property type="evidence" value="ECO:0007669"/>
    <property type="project" value="InterPro"/>
</dbReference>
<dbReference type="RefSeq" id="WP_165302230.1">
    <property type="nucleotide sequence ID" value="NZ_JAAKZZ010000486.1"/>
</dbReference>
<dbReference type="GO" id="GO:0004016">
    <property type="term" value="F:adenylate cyclase activity"/>
    <property type="evidence" value="ECO:0007669"/>
    <property type="project" value="UniProtKB-ARBA"/>
</dbReference>
<dbReference type="Proteomes" id="UP000477722">
    <property type="component" value="Unassembled WGS sequence"/>
</dbReference>
<dbReference type="CDD" id="cd07302">
    <property type="entry name" value="CHD"/>
    <property type="match status" value="1"/>
</dbReference>
<proteinExistence type="inferred from homology"/>